<protein>
    <submittedName>
        <fullName evidence="8">Integrase</fullName>
    </submittedName>
</protein>
<keyword evidence="2 4" id="KW-0238">DNA-binding</keyword>
<dbReference type="PANTHER" id="PTHR30349">
    <property type="entry name" value="PHAGE INTEGRASE-RELATED"/>
    <property type="match status" value="1"/>
</dbReference>
<dbReference type="CDD" id="cd00397">
    <property type="entry name" value="DNA_BRE_C"/>
    <property type="match status" value="1"/>
</dbReference>
<dbReference type="EMBL" id="PKJC01000023">
    <property type="protein sequence ID" value="PKZ63538.1"/>
    <property type="molecule type" value="Genomic_DNA"/>
</dbReference>
<keyword evidence="1" id="KW-0229">DNA integration</keyword>
<dbReference type="Pfam" id="PF02899">
    <property type="entry name" value="Phage_int_SAM_1"/>
    <property type="match status" value="1"/>
</dbReference>
<dbReference type="GO" id="GO:0006310">
    <property type="term" value="P:DNA recombination"/>
    <property type="evidence" value="ECO:0007669"/>
    <property type="project" value="UniProtKB-KW"/>
</dbReference>
<dbReference type="InterPro" id="IPR002104">
    <property type="entry name" value="Integrase_catalytic"/>
</dbReference>
<dbReference type="Gene3D" id="1.10.443.10">
    <property type="entry name" value="Intergrase catalytic core"/>
    <property type="match status" value="1"/>
</dbReference>
<accession>A0A2I1R348</accession>
<sequence>MDDLRRRVFEGQLDVPRVGEVCRRLPPTVPPYVVVIDGTETAPITDYLTSLVLSDMSPLTVRSYAHDLLRWWRVLAFVEVKWDRATTSDVELLVGWLRTAPNPQRRRGSQSAAQPGSVNLRTGKPLLARGYAPSTINHALTVISGFYEFHLLYGRGPLLNPVPVSAARRRMTYHHSPLEPVAPQRRGPLRQRSPRRVPRSIPDGLWDELFTAMSHDRDRALLTFYVSSGARASELLGVTGADVDWANKKLWVVSKGSRELAAVPGSPEAFVYLAEYFDQCGTPRLAEPVWRTLRGEPRPLSYWAMRRIMQRANVLLGTNWTLHDLRHTAAIRMVNDPNLTLPEVQTILRHRHLSATEHYLQPRVEELHDKLQEHFTRSRPEPTYSPGYHANDIATVFGE</sequence>
<evidence type="ECO:0000256" key="5">
    <source>
        <dbReference type="SAM" id="MobiDB-lite"/>
    </source>
</evidence>
<gene>
    <name evidence="8" type="ORF">CYJ73_20945</name>
</gene>
<dbReference type="InterPro" id="IPR010998">
    <property type="entry name" value="Integrase_recombinase_N"/>
</dbReference>
<evidence type="ECO:0000259" key="7">
    <source>
        <dbReference type="PROSITE" id="PS51900"/>
    </source>
</evidence>
<feature type="domain" description="Tyr recombinase" evidence="6">
    <location>
        <begin position="196"/>
        <end position="372"/>
    </location>
</feature>
<evidence type="ECO:0000256" key="1">
    <source>
        <dbReference type="ARBA" id="ARBA00022908"/>
    </source>
</evidence>
<evidence type="ECO:0000313" key="9">
    <source>
        <dbReference type="Proteomes" id="UP000234662"/>
    </source>
</evidence>
<dbReference type="Pfam" id="PF00589">
    <property type="entry name" value="Phage_integrase"/>
    <property type="match status" value="1"/>
</dbReference>
<feature type="compositionally biased region" description="Basic residues" evidence="5">
    <location>
        <begin position="187"/>
        <end position="197"/>
    </location>
</feature>
<proteinExistence type="predicted"/>
<organism evidence="8 9">
    <name type="scientific">Gordonia terrae</name>
    <dbReference type="NCBI Taxonomy" id="2055"/>
    <lineage>
        <taxon>Bacteria</taxon>
        <taxon>Bacillati</taxon>
        <taxon>Actinomycetota</taxon>
        <taxon>Actinomycetes</taxon>
        <taxon>Mycobacteriales</taxon>
        <taxon>Gordoniaceae</taxon>
        <taxon>Gordonia</taxon>
    </lineage>
</organism>
<dbReference type="PROSITE" id="PS51898">
    <property type="entry name" value="TYR_RECOMBINASE"/>
    <property type="match status" value="1"/>
</dbReference>
<dbReference type="InterPro" id="IPR044068">
    <property type="entry name" value="CB"/>
</dbReference>
<feature type="domain" description="Core-binding (CB)" evidence="7">
    <location>
        <begin position="38"/>
        <end position="151"/>
    </location>
</feature>
<keyword evidence="3" id="KW-0233">DNA recombination</keyword>
<evidence type="ECO:0000256" key="4">
    <source>
        <dbReference type="PROSITE-ProRule" id="PRU01248"/>
    </source>
</evidence>
<dbReference type="InterPro" id="IPR011010">
    <property type="entry name" value="DNA_brk_join_enz"/>
</dbReference>
<dbReference type="Proteomes" id="UP000234662">
    <property type="component" value="Unassembled WGS sequence"/>
</dbReference>
<dbReference type="AlphaFoldDB" id="A0A2I1R348"/>
<dbReference type="PROSITE" id="PS51900">
    <property type="entry name" value="CB"/>
    <property type="match status" value="1"/>
</dbReference>
<dbReference type="GO" id="GO:0003677">
    <property type="term" value="F:DNA binding"/>
    <property type="evidence" value="ECO:0007669"/>
    <property type="project" value="UniProtKB-UniRule"/>
</dbReference>
<dbReference type="SUPFAM" id="SSF56349">
    <property type="entry name" value="DNA breaking-rejoining enzymes"/>
    <property type="match status" value="1"/>
</dbReference>
<name>A0A2I1R348_9ACTN</name>
<dbReference type="InterPro" id="IPR004107">
    <property type="entry name" value="Integrase_SAM-like_N"/>
</dbReference>
<dbReference type="InterPro" id="IPR050090">
    <property type="entry name" value="Tyrosine_recombinase_XerCD"/>
</dbReference>
<evidence type="ECO:0000259" key="6">
    <source>
        <dbReference type="PROSITE" id="PS51898"/>
    </source>
</evidence>
<comment type="caution">
    <text evidence="8">The sequence shown here is derived from an EMBL/GenBank/DDBJ whole genome shotgun (WGS) entry which is preliminary data.</text>
</comment>
<evidence type="ECO:0000313" key="8">
    <source>
        <dbReference type="EMBL" id="PKZ63538.1"/>
    </source>
</evidence>
<dbReference type="PANTHER" id="PTHR30349:SF81">
    <property type="entry name" value="TYROSINE RECOMBINASE XERC"/>
    <property type="match status" value="1"/>
</dbReference>
<reference evidence="8 9" key="1">
    <citation type="submission" date="2017-12" db="EMBL/GenBank/DDBJ databases">
        <title>Phylogenetic diversity of female urinary microbiome.</title>
        <authorList>
            <person name="Thomas-White K."/>
            <person name="Wolfe A.J."/>
        </authorList>
    </citation>
    <scope>NUCLEOTIDE SEQUENCE [LARGE SCALE GENOMIC DNA]</scope>
    <source>
        <strain evidence="8 9">UMB0777</strain>
    </source>
</reference>
<evidence type="ECO:0000256" key="3">
    <source>
        <dbReference type="ARBA" id="ARBA00023172"/>
    </source>
</evidence>
<dbReference type="InterPro" id="IPR013762">
    <property type="entry name" value="Integrase-like_cat_sf"/>
</dbReference>
<dbReference type="Gene3D" id="1.10.150.130">
    <property type="match status" value="1"/>
</dbReference>
<evidence type="ECO:0000256" key="2">
    <source>
        <dbReference type="ARBA" id="ARBA00023125"/>
    </source>
</evidence>
<feature type="region of interest" description="Disordered" evidence="5">
    <location>
        <begin position="175"/>
        <end position="197"/>
    </location>
</feature>
<dbReference type="GO" id="GO:0015074">
    <property type="term" value="P:DNA integration"/>
    <property type="evidence" value="ECO:0007669"/>
    <property type="project" value="UniProtKB-KW"/>
</dbReference>